<sequence>MHLIKDHLTARRVQFLALPVPMLNNIVWTKSVRRPSRAYFSNAGHVHPTGGSGDHCFALETMSEDGQGWVMNELGQKLVGLRHRTPRAACHTTQLLSYRGDLSEGDKAMRCDRLDLDLGWEATAPAAEGKTFTGLAKWVAPPSNDCLEGQWCAPAGSSKCQLLQGRRPLPIQDSTYLASYNTA</sequence>
<organism evidence="1 2">
    <name type="scientific">Volvox africanus</name>
    <dbReference type="NCBI Taxonomy" id="51714"/>
    <lineage>
        <taxon>Eukaryota</taxon>
        <taxon>Viridiplantae</taxon>
        <taxon>Chlorophyta</taxon>
        <taxon>core chlorophytes</taxon>
        <taxon>Chlorophyceae</taxon>
        <taxon>CS clade</taxon>
        <taxon>Chlamydomonadales</taxon>
        <taxon>Volvocaceae</taxon>
        <taxon>Volvox</taxon>
    </lineage>
</organism>
<gene>
    <name evidence="1" type="ORF">Vafri_3768</name>
</gene>
<evidence type="ECO:0000313" key="1">
    <source>
        <dbReference type="EMBL" id="GIL47026.1"/>
    </source>
</evidence>
<comment type="caution">
    <text evidence="1">The sequence shown here is derived from an EMBL/GenBank/DDBJ whole genome shotgun (WGS) entry which is preliminary data.</text>
</comment>
<keyword evidence="2" id="KW-1185">Reference proteome</keyword>
<reference evidence="1" key="1">
    <citation type="journal article" date="2021" name="Proc. Natl. Acad. Sci. U.S.A.">
        <title>Three genomes in the algal genus Volvox reveal the fate of a haploid sex-determining region after a transition to homothallism.</title>
        <authorList>
            <person name="Yamamoto K."/>
            <person name="Hamaji T."/>
            <person name="Kawai-Toyooka H."/>
            <person name="Matsuzaki R."/>
            <person name="Takahashi F."/>
            <person name="Nishimura Y."/>
            <person name="Kawachi M."/>
            <person name="Noguchi H."/>
            <person name="Minakuchi Y."/>
            <person name="Umen J.G."/>
            <person name="Toyoda A."/>
            <person name="Nozaki H."/>
        </authorList>
    </citation>
    <scope>NUCLEOTIDE SEQUENCE</scope>
    <source>
        <strain evidence="1">NIES-3780</strain>
    </source>
</reference>
<proteinExistence type="predicted"/>
<protein>
    <submittedName>
        <fullName evidence="1">Uncharacterized protein</fullName>
    </submittedName>
</protein>
<accession>A0A8J4EUC8</accession>
<dbReference type="EMBL" id="BNCO01000004">
    <property type="protein sequence ID" value="GIL47026.1"/>
    <property type="molecule type" value="Genomic_DNA"/>
</dbReference>
<name>A0A8J4EUC8_9CHLO</name>
<dbReference type="Proteomes" id="UP000747399">
    <property type="component" value="Unassembled WGS sequence"/>
</dbReference>
<evidence type="ECO:0000313" key="2">
    <source>
        <dbReference type="Proteomes" id="UP000747399"/>
    </source>
</evidence>
<dbReference type="AlphaFoldDB" id="A0A8J4EUC8"/>